<organism evidence="2 3">
    <name type="scientific">Ixodes scapularis</name>
    <name type="common">Black-legged tick</name>
    <name type="synonym">Deer tick</name>
    <dbReference type="NCBI Taxonomy" id="6945"/>
    <lineage>
        <taxon>Eukaryota</taxon>
        <taxon>Metazoa</taxon>
        <taxon>Ecdysozoa</taxon>
        <taxon>Arthropoda</taxon>
        <taxon>Chelicerata</taxon>
        <taxon>Arachnida</taxon>
        <taxon>Acari</taxon>
        <taxon>Parasitiformes</taxon>
        <taxon>Ixodida</taxon>
        <taxon>Ixodoidea</taxon>
        <taxon>Ixodidae</taxon>
        <taxon>Ixodinae</taxon>
        <taxon>Ixodes</taxon>
    </lineage>
</organism>
<protein>
    <recommendedName>
        <fullName evidence="4">Monocarboxylate transporter</fullName>
    </recommendedName>
</protein>
<keyword evidence="1" id="KW-0472">Membrane</keyword>
<evidence type="ECO:0008006" key="4">
    <source>
        <dbReference type="Google" id="ProtNLM"/>
    </source>
</evidence>
<evidence type="ECO:0000313" key="2">
    <source>
        <dbReference type="EnsemblMetazoa" id="ISCW002274-PA"/>
    </source>
</evidence>
<proteinExistence type="predicted"/>
<sequence length="86" mass="9382">MGSGVISLTYSILLAMYFDKYRGLTSGMKFAGGSLGGLVFPKFLPYLQNEYGFRGTLLIFGGITMHLSAIGILVKEPPWTSLIKND</sequence>
<reference evidence="3" key="1">
    <citation type="submission" date="2008-03" db="EMBL/GenBank/DDBJ databases">
        <title>Annotation of Ixodes scapularis.</title>
        <authorList>
            <consortium name="Ixodes scapularis Genome Project Consortium"/>
            <person name="Caler E."/>
            <person name="Hannick L.I."/>
            <person name="Bidwell S."/>
            <person name="Joardar V."/>
            <person name="Thiagarajan M."/>
            <person name="Amedeo P."/>
            <person name="Galinsky K.J."/>
            <person name="Schobel S."/>
            <person name="Inman J."/>
            <person name="Hostetler J."/>
            <person name="Miller J."/>
            <person name="Hammond M."/>
            <person name="Megy K."/>
            <person name="Lawson D."/>
            <person name="Kodira C."/>
            <person name="Sutton G."/>
            <person name="Meyer J."/>
            <person name="Hill C.A."/>
            <person name="Birren B."/>
            <person name="Nene V."/>
            <person name="Collins F."/>
            <person name="Alarcon-Chaidez F."/>
            <person name="Wikel S."/>
            <person name="Strausberg R."/>
        </authorList>
    </citation>
    <scope>NUCLEOTIDE SEQUENCE [LARGE SCALE GENOMIC DNA]</scope>
    <source>
        <strain evidence="3">Wikel</strain>
    </source>
</reference>
<dbReference type="VEuPathDB" id="VectorBase:ISCW002274"/>
<dbReference type="VEuPathDB" id="VectorBase:ISCI002274"/>
<dbReference type="EnsemblMetazoa" id="ISCW002274-RA">
    <property type="protein sequence ID" value="ISCW002274-PA"/>
    <property type="gene ID" value="ISCW002274"/>
</dbReference>
<evidence type="ECO:0000313" key="3">
    <source>
        <dbReference type="Proteomes" id="UP000001555"/>
    </source>
</evidence>
<keyword evidence="1" id="KW-1133">Transmembrane helix</keyword>
<feature type="transmembrane region" description="Helical" evidence="1">
    <location>
        <begin position="51"/>
        <end position="74"/>
    </location>
</feature>
<keyword evidence="3" id="KW-1185">Reference proteome</keyword>
<dbReference type="PANTHER" id="PTHR11360">
    <property type="entry name" value="MONOCARBOXYLATE TRANSPORTER"/>
    <property type="match status" value="1"/>
</dbReference>
<dbReference type="PANTHER" id="PTHR11360:SF303">
    <property type="entry name" value="MAJOR FACILITATOR SUPERFAMILY (MFS) PROFILE DOMAIN-CONTAINING PROTEIN"/>
    <property type="match status" value="1"/>
</dbReference>
<evidence type="ECO:0000256" key="1">
    <source>
        <dbReference type="SAM" id="Phobius"/>
    </source>
</evidence>
<dbReference type="AlphaFoldDB" id="A0A1S4KQT8"/>
<dbReference type="EMBL" id="ABJB010381702">
    <property type="status" value="NOT_ANNOTATED_CDS"/>
    <property type="molecule type" value="Genomic_DNA"/>
</dbReference>
<name>A0A1S4KQT8_IXOSC</name>
<keyword evidence="1" id="KW-0812">Transmembrane</keyword>
<accession>A0A1S4KQT8</accession>
<dbReference type="Gene3D" id="1.20.1250.20">
    <property type="entry name" value="MFS general substrate transporter like domains"/>
    <property type="match status" value="1"/>
</dbReference>
<dbReference type="InParanoid" id="A0A1S4KQT8"/>
<dbReference type="InterPro" id="IPR036259">
    <property type="entry name" value="MFS_trans_sf"/>
</dbReference>
<dbReference type="SUPFAM" id="SSF103473">
    <property type="entry name" value="MFS general substrate transporter"/>
    <property type="match status" value="1"/>
</dbReference>
<reference evidence="2" key="2">
    <citation type="submission" date="2020-05" db="UniProtKB">
        <authorList>
            <consortium name="EnsemblMetazoa"/>
        </authorList>
    </citation>
    <scope>IDENTIFICATION</scope>
    <source>
        <strain evidence="2">wikel</strain>
    </source>
</reference>
<dbReference type="InterPro" id="IPR050327">
    <property type="entry name" value="Proton-linked_MCT"/>
</dbReference>
<dbReference type="Proteomes" id="UP000001555">
    <property type="component" value="Unassembled WGS sequence"/>
</dbReference>